<dbReference type="Proteomes" id="UP000798951">
    <property type="component" value="Unassembled WGS sequence"/>
</dbReference>
<gene>
    <name evidence="2" type="ORF">FNL39_101620</name>
</gene>
<feature type="region of interest" description="Disordered" evidence="1">
    <location>
        <begin position="209"/>
        <end position="259"/>
    </location>
</feature>
<evidence type="ECO:0000313" key="3">
    <source>
        <dbReference type="Proteomes" id="UP000798951"/>
    </source>
</evidence>
<evidence type="ECO:0000313" key="2">
    <source>
        <dbReference type="EMBL" id="KAF0849183.1"/>
    </source>
</evidence>
<feature type="region of interest" description="Disordered" evidence="1">
    <location>
        <begin position="57"/>
        <end position="186"/>
    </location>
</feature>
<dbReference type="EMBL" id="VMSD01000001">
    <property type="protein sequence ID" value="KAF0849183.1"/>
    <property type="molecule type" value="Genomic_DNA"/>
</dbReference>
<keyword evidence="3" id="KW-1185">Reference proteome</keyword>
<protein>
    <submittedName>
        <fullName evidence="2">Uncharacterized protein</fullName>
    </submittedName>
</protein>
<proteinExistence type="predicted"/>
<reference evidence="2 3" key="1">
    <citation type="submission" date="2019-07" db="EMBL/GenBank/DDBJ databases">
        <title>Genomic Encyclopedia of Type Strains, Phase IV (KMG-IV): sequencing the most valuable type-strain genomes for metagenomic binning, comparative biology and taxonomic classification.</title>
        <authorList>
            <person name="Goeker M."/>
        </authorList>
    </citation>
    <scope>NUCLEOTIDE SEQUENCE [LARGE SCALE GENOMIC DNA]</scope>
    <source>
        <strain evidence="2 3">DSM 44831</strain>
    </source>
</reference>
<organism evidence="2 3">
    <name type="scientific">Nocardia caishijiensis</name>
    <dbReference type="NCBI Taxonomy" id="184756"/>
    <lineage>
        <taxon>Bacteria</taxon>
        <taxon>Bacillati</taxon>
        <taxon>Actinomycetota</taxon>
        <taxon>Actinomycetes</taxon>
        <taxon>Mycobacteriales</taxon>
        <taxon>Nocardiaceae</taxon>
        <taxon>Nocardia</taxon>
    </lineage>
</organism>
<name>A0ABQ6YU87_9NOCA</name>
<accession>A0ABQ6YU87</accession>
<evidence type="ECO:0000256" key="1">
    <source>
        <dbReference type="SAM" id="MobiDB-lite"/>
    </source>
</evidence>
<comment type="caution">
    <text evidence="2">The sequence shown here is derived from an EMBL/GenBank/DDBJ whole genome shotgun (WGS) entry which is preliminary data.</text>
</comment>
<sequence>MVRGPGGIHQKGWGRWVSEREGDVRPRRWVRRHLVQQRGRSVPVLPRAVPQHLAHRSLPTCCPDVPRRGRRNHGPQRHPAPSDSRHEEGDCLAQQVAADRSHRLVAPPDPAASRKAARRDPAGNRPPAARLDPAEGRRPAVRPGLDARQESARPSFAGSRPPAAPSDPAGDRAPTARQALVGDWQPTARDLAGSLRLTVRRDHAGSLQLTARDLAEDQRPSARLPPDCQRTDHPHPTQAGSPARTTAPPPGHPATHRAG</sequence>